<dbReference type="Proteomes" id="UP000029644">
    <property type="component" value="Unassembled WGS sequence"/>
</dbReference>
<evidence type="ECO:0000256" key="1">
    <source>
        <dbReference type="SAM" id="SignalP"/>
    </source>
</evidence>
<accession>A0A090VJ17</accession>
<feature type="signal peptide" evidence="1">
    <location>
        <begin position="1"/>
        <end position="18"/>
    </location>
</feature>
<evidence type="ECO:0000313" key="2">
    <source>
        <dbReference type="EMBL" id="GAL64013.1"/>
    </source>
</evidence>
<dbReference type="SUPFAM" id="SSF110296">
    <property type="entry name" value="Oligoxyloglucan reducing end-specific cellobiohydrolase"/>
    <property type="match status" value="1"/>
</dbReference>
<name>A0A090VJ17_9FLAO</name>
<dbReference type="EMBL" id="BBNQ01000015">
    <property type="protein sequence ID" value="GAL64013.1"/>
    <property type="molecule type" value="Genomic_DNA"/>
</dbReference>
<keyword evidence="1" id="KW-0732">Signal</keyword>
<feature type="chain" id="PRO_5001865677" evidence="1">
    <location>
        <begin position="19"/>
        <end position="351"/>
    </location>
</feature>
<dbReference type="PANTHER" id="PTHR47199">
    <property type="entry name" value="PHOTOSYSTEM II STABILITY/ASSEMBLY FACTOR HCF136, CHLOROPLASTIC"/>
    <property type="match status" value="1"/>
</dbReference>
<reference evidence="2 3" key="1">
    <citation type="journal article" date="2014" name="Genome Announc.">
        <title>Draft Genome Sequences of Marine Flavobacterium Algibacter lectus Strains SS8 and NR4.</title>
        <authorList>
            <person name="Takatani N."/>
            <person name="Nakanishi M."/>
            <person name="Meirelles P."/>
            <person name="Mino S."/>
            <person name="Suda W."/>
            <person name="Oshima K."/>
            <person name="Hattori M."/>
            <person name="Ohkuma M."/>
            <person name="Hosokawa M."/>
            <person name="Miyashita K."/>
            <person name="Thompson F.L."/>
            <person name="Niwa A."/>
            <person name="Sawabe T."/>
            <person name="Sawabe T."/>
        </authorList>
    </citation>
    <scope>NUCLEOTIDE SEQUENCE [LARGE SCALE GENOMIC DNA]</scope>
    <source>
        <strain evidence="2 3">JCM 19300</strain>
    </source>
</reference>
<gene>
    <name evidence="2" type="ORF">JCM19300_3216</name>
</gene>
<dbReference type="InterPro" id="IPR015943">
    <property type="entry name" value="WD40/YVTN_repeat-like_dom_sf"/>
</dbReference>
<evidence type="ECO:0000313" key="3">
    <source>
        <dbReference type="Proteomes" id="UP000029644"/>
    </source>
</evidence>
<dbReference type="Gene3D" id="2.130.10.10">
    <property type="entry name" value="YVTN repeat-like/Quinoprotein amine dehydrogenase"/>
    <property type="match status" value="1"/>
</dbReference>
<proteinExistence type="predicted"/>
<sequence>MSLIVLVLLSLLSCGNHYQLPEKQFSTVVVRHLLVDSLLNVRALEIVKENNGVFFLTSDGKAGHIYNSDTDKRLNIVYPIAVAPDSIKNNFRSLAVTSKNGFGLSIESPARLYEVKNDEKRLVYQENHSKAFYDALDFWNDQEGVAIGDPTNTCLSIIVTRDGGNSWSKIPCENLPKAKEGEAAFAASDTNISIVGKHTWIATGGKSSRILYSPDKGKTWQAFETPIIQGAETTGMYSIDFYDAQHGFAIGGDYTKPEANVANKIRTSDGGKTWQVVASGANPGYRSCVQYVSQSNGKKLVAVGFKGIDISNDAGDTWKHVSDDGFYTIRFVSDSIAYAAGAGRVSKLHFK</sequence>
<dbReference type="PANTHER" id="PTHR47199:SF2">
    <property type="entry name" value="PHOTOSYSTEM II STABILITY_ASSEMBLY FACTOR HCF136, CHLOROPLASTIC"/>
    <property type="match status" value="1"/>
</dbReference>
<protein>
    <submittedName>
        <fullName evidence="2">Probable oxidoreductase</fullName>
    </submittedName>
</protein>
<dbReference type="AlphaFoldDB" id="A0A090VJ17"/>
<comment type="caution">
    <text evidence="2">The sequence shown here is derived from an EMBL/GenBank/DDBJ whole genome shotgun (WGS) entry which is preliminary data.</text>
</comment>
<organism evidence="2 3">
    <name type="scientific">Algibacter lectus</name>
    <dbReference type="NCBI Taxonomy" id="221126"/>
    <lineage>
        <taxon>Bacteria</taxon>
        <taxon>Pseudomonadati</taxon>
        <taxon>Bacteroidota</taxon>
        <taxon>Flavobacteriia</taxon>
        <taxon>Flavobacteriales</taxon>
        <taxon>Flavobacteriaceae</taxon>
        <taxon>Algibacter</taxon>
    </lineage>
</organism>